<dbReference type="PANTHER" id="PTHR47959:SF1">
    <property type="entry name" value="ATP-DEPENDENT RNA HELICASE DBPA"/>
    <property type="match status" value="1"/>
</dbReference>
<keyword evidence="4" id="KW-0067">ATP-binding</keyword>
<dbReference type="PROSITE" id="PS51194">
    <property type="entry name" value="HELICASE_CTER"/>
    <property type="match status" value="1"/>
</dbReference>
<dbReference type="Proteomes" id="UP001165065">
    <property type="component" value="Unassembled WGS sequence"/>
</dbReference>
<dbReference type="GO" id="GO:0003723">
    <property type="term" value="F:RNA binding"/>
    <property type="evidence" value="ECO:0007669"/>
    <property type="project" value="UniProtKB-KW"/>
</dbReference>
<dbReference type="Pfam" id="PF00270">
    <property type="entry name" value="DEAD"/>
    <property type="match status" value="1"/>
</dbReference>
<evidence type="ECO:0000313" key="10">
    <source>
        <dbReference type="Proteomes" id="UP001165065"/>
    </source>
</evidence>
<organism evidence="9 10">
    <name type="scientific">Triparma columacea</name>
    <dbReference type="NCBI Taxonomy" id="722753"/>
    <lineage>
        <taxon>Eukaryota</taxon>
        <taxon>Sar</taxon>
        <taxon>Stramenopiles</taxon>
        <taxon>Ochrophyta</taxon>
        <taxon>Bolidophyceae</taxon>
        <taxon>Parmales</taxon>
        <taxon>Triparmaceae</taxon>
        <taxon>Triparma</taxon>
    </lineage>
</organism>
<dbReference type="CDD" id="cd18787">
    <property type="entry name" value="SF2_C_DEAD"/>
    <property type="match status" value="1"/>
</dbReference>
<dbReference type="Gene3D" id="3.40.50.300">
    <property type="entry name" value="P-loop containing nucleotide triphosphate hydrolases"/>
    <property type="match status" value="2"/>
</dbReference>
<evidence type="ECO:0000313" key="9">
    <source>
        <dbReference type="EMBL" id="GMI38863.1"/>
    </source>
</evidence>
<dbReference type="PROSITE" id="PS51192">
    <property type="entry name" value="HELICASE_ATP_BIND_1"/>
    <property type="match status" value="1"/>
</dbReference>
<dbReference type="InterPro" id="IPR027417">
    <property type="entry name" value="P-loop_NTPase"/>
</dbReference>
<dbReference type="InterPro" id="IPR050079">
    <property type="entry name" value="DEAD_box_RNA_helicase"/>
</dbReference>
<evidence type="ECO:0000256" key="3">
    <source>
        <dbReference type="ARBA" id="ARBA00022806"/>
    </source>
</evidence>
<dbReference type="AlphaFoldDB" id="A0A9W7L8W8"/>
<evidence type="ECO:0000259" key="7">
    <source>
        <dbReference type="PROSITE" id="PS51192"/>
    </source>
</evidence>
<keyword evidence="2" id="KW-0378">Hydrolase</keyword>
<dbReference type="InterPro" id="IPR025313">
    <property type="entry name" value="SPB4-like_CTE"/>
</dbReference>
<evidence type="ECO:0000256" key="5">
    <source>
        <dbReference type="ARBA" id="ARBA00022884"/>
    </source>
</evidence>
<comment type="caution">
    <text evidence="9">The sequence shown here is derived from an EMBL/GenBank/DDBJ whole genome shotgun (WGS) entry which is preliminary data.</text>
</comment>
<accession>A0A9W7L8W8</accession>
<protein>
    <submittedName>
        <fullName evidence="9">Uncharacterized protein</fullName>
    </submittedName>
</protein>
<feature type="compositionally biased region" description="Low complexity" evidence="6">
    <location>
        <begin position="1"/>
        <end position="21"/>
    </location>
</feature>
<dbReference type="PANTHER" id="PTHR47959">
    <property type="entry name" value="ATP-DEPENDENT RNA HELICASE RHLE-RELATED"/>
    <property type="match status" value="1"/>
</dbReference>
<feature type="compositionally biased region" description="Basic and acidic residues" evidence="6">
    <location>
        <begin position="596"/>
        <end position="611"/>
    </location>
</feature>
<evidence type="ECO:0000259" key="8">
    <source>
        <dbReference type="PROSITE" id="PS51194"/>
    </source>
</evidence>
<reference evidence="10" key="1">
    <citation type="journal article" date="2023" name="Commun. Biol.">
        <title>Genome analysis of Parmales, the sister group of diatoms, reveals the evolutionary specialization of diatoms from phago-mixotrophs to photoautotrophs.</title>
        <authorList>
            <person name="Ban H."/>
            <person name="Sato S."/>
            <person name="Yoshikawa S."/>
            <person name="Yamada K."/>
            <person name="Nakamura Y."/>
            <person name="Ichinomiya M."/>
            <person name="Sato N."/>
            <person name="Blanc-Mathieu R."/>
            <person name="Endo H."/>
            <person name="Kuwata A."/>
            <person name="Ogata H."/>
        </authorList>
    </citation>
    <scope>NUCLEOTIDE SEQUENCE [LARGE SCALE GENOMIC DNA]</scope>
</reference>
<dbReference type="SUPFAM" id="SSF52540">
    <property type="entry name" value="P-loop containing nucleoside triphosphate hydrolases"/>
    <property type="match status" value="1"/>
</dbReference>
<keyword evidence="5" id="KW-0694">RNA-binding</keyword>
<dbReference type="SMART" id="SM00490">
    <property type="entry name" value="HELICc"/>
    <property type="match status" value="1"/>
</dbReference>
<dbReference type="GO" id="GO:0005829">
    <property type="term" value="C:cytosol"/>
    <property type="evidence" value="ECO:0007669"/>
    <property type="project" value="TreeGrafter"/>
</dbReference>
<dbReference type="SMART" id="SM00487">
    <property type="entry name" value="DEXDc"/>
    <property type="match status" value="1"/>
</dbReference>
<dbReference type="SMART" id="SM01178">
    <property type="entry name" value="DUF4217"/>
    <property type="match status" value="1"/>
</dbReference>
<keyword evidence="1" id="KW-0547">Nucleotide-binding</keyword>
<dbReference type="GO" id="GO:0003724">
    <property type="term" value="F:RNA helicase activity"/>
    <property type="evidence" value="ECO:0007669"/>
    <property type="project" value="TreeGrafter"/>
</dbReference>
<dbReference type="GO" id="GO:0005524">
    <property type="term" value="F:ATP binding"/>
    <property type="evidence" value="ECO:0007669"/>
    <property type="project" value="UniProtKB-KW"/>
</dbReference>
<feature type="region of interest" description="Disordered" evidence="6">
    <location>
        <begin position="1"/>
        <end position="29"/>
    </location>
</feature>
<keyword evidence="10" id="KW-1185">Reference proteome</keyword>
<dbReference type="InterPro" id="IPR011545">
    <property type="entry name" value="DEAD/DEAH_box_helicase_dom"/>
</dbReference>
<sequence length="631" mass="71170">MSSKSKSNKSTKTITDSKSTTLTPNTNGIDVSVHALTGSGKTLAYLIPAFELLARRESAPRNPELSCLVVLPTRELATQVYNVAVEFTVNANSPKPLLVTGGSGTAKEDLARFLSLGSDMLIGTPGRVHDCLTRYSTIDCRTLDLLILDEADSLLGMGFSHQVDGILQVLPRMRRTGLFSATMNGEVERLGKVGLRNCVYVKVNTGGGGKKRETPSTLSNYYLTCPLHEKLSRFLAFLLQHGPTTKIIAFFLTCAEADFIGMFLKRIVKGKLEFVEVIHGKLHQQKRTEIMGRYRSAKSGVMICTDVAARGLDVGDIDYVMQFDPPQDPATFVHRVGRAARAGRVGRSMVFLTEEEESYVDFMKRRGVKIEEVGEGEECAREMEKDKEGKVEGEEMEVEEMEVEEVEAKFKATDTITSSGKIRSVLPKLRNLCLNDRDYLEKGTKAFTSWVRGYKEHQLAFVFRWKKVDLGSLATSFALLKLPKMPELKDCHDKLKGFTSAGREVDIVAIKYKDKEREKQRQTRLKKEGGKNKKALKAEQKKADKEQRKKEWEQKQRDLGKKTDVKKRGRNERIRDEWDELGEEERMYKRMRKGKISKDEYERWERGDKSGGKKGKGKEEENGDNSDGSED</sequence>
<evidence type="ECO:0000256" key="1">
    <source>
        <dbReference type="ARBA" id="ARBA00022741"/>
    </source>
</evidence>
<feature type="domain" description="Helicase C-terminal" evidence="8">
    <location>
        <begin position="230"/>
        <end position="404"/>
    </location>
</feature>
<evidence type="ECO:0000256" key="2">
    <source>
        <dbReference type="ARBA" id="ARBA00022801"/>
    </source>
</evidence>
<feature type="compositionally biased region" description="Basic and acidic residues" evidence="6">
    <location>
        <begin position="518"/>
        <end position="563"/>
    </location>
</feature>
<dbReference type="EMBL" id="BRYA01001095">
    <property type="protein sequence ID" value="GMI38863.1"/>
    <property type="molecule type" value="Genomic_DNA"/>
</dbReference>
<dbReference type="InterPro" id="IPR014001">
    <property type="entry name" value="Helicase_ATP-bd"/>
</dbReference>
<dbReference type="Pfam" id="PF00271">
    <property type="entry name" value="Helicase_C"/>
    <property type="match status" value="1"/>
</dbReference>
<dbReference type="GO" id="GO:0016787">
    <property type="term" value="F:hydrolase activity"/>
    <property type="evidence" value="ECO:0007669"/>
    <property type="project" value="UniProtKB-KW"/>
</dbReference>
<feature type="region of interest" description="Disordered" evidence="6">
    <location>
        <begin position="518"/>
        <end position="631"/>
    </location>
</feature>
<dbReference type="InterPro" id="IPR001650">
    <property type="entry name" value="Helicase_C-like"/>
</dbReference>
<keyword evidence="3" id="KW-0347">Helicase</keyword>
<evidence type="ECO:0000256" key="4">
    <source>
        <dbReference type="ARBA" id="ARBA00022840"/>
    </source>
</evidence>
<dbReference type="Pfam" id="PF13959">
    <property type="entry name" value="CTE_SPB4"/>
    <property type="match status" value="1"/>
</dbReference>
<dbReference type="OrthoDB" id="7396459at2759"/>
<feature type="compositionally biased region" description="Acidic residues" evidence="6">
    <location>
        <begin position="621"/>
        <end position="631"/>
    </location>
</feature>
<name>A0A9W7L8W8_9STRA</name>
<evidence type="ECO:0000256" key="6">
    <source>
        <dbReference type="SAM" id="MobiDB-lite"/>
    </source>
</evidence>
<feature type="domain" description="Helicase ATP-binding" evidence="7">
    <location>
        <begin position="22"/>
        <end position="201"/>
    </location>
</feature>
<proteinExistence type="predicted"/>
<gene>
    <name evidence="9" type="ORF">TrCOL_g13392</name>
</gene>